<dbReference type="SUPFAM" id="SSF54001">
    <property type="entry name" value="Cysteine proteinases"/>
    <property type="match status" value="1"/>
</dbReference>
<dbReference type="HOGENOM" id="CLU_008973_2_0_3"/>
<name>Q7U3H4_PARMW</name>
<dbReference type="RefSeq" id="WP_011129311.1">
    <property type="nucleotide sequence ID" value="NC_005070.1"/>
</dbReference>
<feature type="domain" description="Transglutaminase-like" evidence="1">
    <location>
        <begin position="174"/>
        <end position="238"/>
    </location>
</feature>
<dbReference type="Gene3D" id="3.10.620.30">
    <property type="match status" value="1"/>
</dbReference>
<proteinExistence type="predicted"/>
<reference evidence="2 3" key="1">
    <citation type="journal article" date="2003" name="Nature">
        <title>The genome of a motile marine Synechococcus.</title>
        <authorList>
            <person name="Palenik B."/>
            <person name="Brahamsha B."/>
            <person name="Larimer F."/>
            <person name="Land M."/>
            <person name="Hauser L."/>
            <person name="Chain P."/>
            <person name="Lamerdin J."/>
            <person name="Regala W."/>
            <person name="Allen E.A."/>
            <person name="McCarren J."/>
            <person name="Paulsen I."/>
            <person name="Dufresne A."/>
            <person name="Partensky F."/>
            <person name="Webb E."/>
            <person name="Waterbury J."/>
        </authorList>
    </citation>
    <scope>NUCLEOTIDE SEQUENCE [LARGE SCALE GENOMIC DNA]</scope>
    <source>
        <strain evidence="2 3">WH8102</strain>
    </source>
</reference>
<evidence type="ECO:0000259" key="1">
    <source>
        <dbReference type="SMART" id="SM00460"/>
    </source>
</evidence>
<organism evidence="2 3">
    <name type="scientific">Parasynechococcus marenigrum (strain WH8102)</name>
    <dbReference type="NCBI Taxonomy" id="84588"/>
    <lineage>
        <taxon>Bacteria</taxon>
        <taxon>Bacillati</taxon>
        <taxon>Cyanobacteriota</taxon>
        <taxon>Cyanophyceae</taxon>
        <taxon>Synechococcales</taxon>
        <taxon>Prochlorococcaceae</taxon>
        <taxon>Parasynechococcus</taxon>
        <taxon>Parasynechococcus marenigrum</taxon>
    </lineage>
</organism>
<gene>
    <name evidence="2" type="ordered locus">SYNW2458</name>
</gene>
<dbReference type="KEGG" id="syw:SYNW2458"/>
<dbReference type="Pfam" id="PF08379">
    <property type="entry name" value="Bact_transglu_N"/>
    <property type="match status" value="1"/>
</dbReference>
<dbReference type="InterPro" id="IPR013589">
    <property type="entry name" value="Bac_transglu_N"/>
</dbReference>
<evidence type="ECO:0000313" key="2">
    <source>
        <dbReference type="EMBL" id="CAE08973.1"/>
    </source>
</evidence>
<dbReference type="eggNOG" id="COG1305">
    <property type="taxonomic scope" value="Bacteria"/>
</dbReference>
<dbReference type="Proteomes" id="UP000001422">
    <property type="component" value="Chromosome"/>
</dbReference>
<dbReference type="InterPro" id="IPR038765">
    <property type="entry name" value="Papain-like_cys_pep_sf"/>
</dbReference>
<dbReference type="STRING" id="84588.SYNW2458"/>
<keyword evidence="3" id="KW-1185">Reference proteome</keyword>
<dbReference type="PANTHER" id="PTHR33490">
    <property type="entry name" value="BLR5614 PROTEIN-RELATED"/>
    <property type="match status" value="1"/>
</dbReference>
<dbReference type="PANTHER" id="PTHR33490:SF1">
    <property type="entry name" value="SLL1233 PROTEIN"/>
    <property type="match status" value="1"/>
</dbReference>
<sequence length="299" mass="33096">MRAELNHRLTYRYEAPVQLGEHRLCLRPRAQGHQRLIHHTLQITPEPFHSHELLAASGDAIERVRFRGSTDLLQLEARSLVETRQAAPLLTCFNGLEPSLPYPRGLLNHDLLGALEGWLPNGQHDPSAVELAQDALMGSNQQVLPFLQQLMEMIQDRVKYTQRHVGPAWPAGRTLRERVGSCRDLAMLMMECCRSVGLPARFVSGYHLAEPAPETYDLHAWTEIYLPGAGWRGFDPSAGGEITSRYIVLVSSSKPDLSAAVQGSFTGPPATTSHLSWTIDADVEPRPVASSSQTMVQAA</sequence>
<dbReference type="SMART" id="SM00460">
    <property type="entry name" value="TGc"/>
    <property type="match status" value="1"/>
</dbReference>
<dbReference type="EMBL" id="BX569695">
    <property type="protein sequence ID" value="CAE08973.1"/>
    <property type="molecule type" value="Genomic_DNA"/>
</dbReference>
<dbReference type="AlphaFoldDB" id="Q7U3H4"/>
<evidence type="ECO:0000313" key="3">
    <source>
        <dbReference type="Proteomes" id="UP000001422"/>
    </source>
</evidence>
<dbReference type="InterPro" id="IPR002931">
    <property type="entry name" value="Transglutaminase-like"/>
</dbReference>
<dbReference type="Pfam" id="PF01841">
    <property type="entry name" value="Transglut_core"/>
    <property type="match status" value="1"/>
</dbReference>
<accession>Q7U3H4</accession>
<protein>
    <submittedName>
        <fullName evidence="2">Possible transglutaminase-like enzyme</fullName>
    </submittedName>
</protein>